<dbReference type="GO" id="GO:0009881">
    <property type="term" value="F:photoreceptor activity"/>
    <property type="evidence" value="ECO:0007669"/>
    <property type="project" value="UniProtKB-UniRule"/>
</dbReference>
<comment type="similarity">
    <text evidence="1">Belongs to the photoactive yellow protein family.</text>
</comment>
<reference evidence="9 10" key="1">
    <citation type="submission" date="2017-03" db="EMBL/GenBank/DDBJ databases">
        <title>Genome analysis of strain PAMC 26510.</title>
        <authorList>
            <person name="Oh H.-M."/>
            <person name="Yang J.-A."/>
        </authorList>
    </citation>
    <scope>NUCLEOTIDE SEQUENCE [LARGE SCALE GENOMIC DNA]</scope>
    <source>
        <strain evidence="9 10">PAMC 26510</strain>
    </source>
</reference>
<gene>
    <name evidence="9" type="ORF">PAMC26510_35135</name>
</gene>
<dbReference type="InterPro" id="IPR012130">
    <property type="entry name" value="PYP"/>
</dbReference>
<keyword evidence="4" id="KW-0716">Sensory transduction</keyword>
<evidence type="ECO:0000313" key="10">
    <source>
        <dbReference type="Proteomes" id="UP000194546"/>
    </source>
</evidence>
<dbReference type="InterPro" id="IPR013767">
    <property type="entry name" value="PAS_fold"/>
</dbReference>
<dbReference type="GO" id="GO:0006355">
    <property type="term" value="P:regulation of DNA-templated transcription"/>
    <property type="evidence" value="ECO:0007669"/>
    <property type="project" value="InterPro"/>
</dbReference>
<dbReference type="SUPFAM" id="SSF55785">
    <property type="entry name" value="PYP-like sensor domain (PAS domain)"/>
    <property type="match status" value="1"/>
</dbReference>
<evidence type="ECO:0000256" key="2">
    <source>
        <dbReference type="ARBA" id="ARBA00019243"/>
    </source>
</evidence>
<dbReference type="Proteomes" id="UP000194546">
    <property type="component" value="Unassembled WGS sequence"/>
</dbReference>
<organism evidence="9 10">
    <name type="scientific">Caballeronia sordidicola</name>
    <name type="common">Burkholderia sordidicola</name>
    <dbReference type="NCBI Taxonomy" id="196367"/>
    <lineage>
        <taxon>Bacteria</taxon>
        <taxon>Pseudomonadati</taxon>
        <taxon>Pseudomonadota</taxon>
        <taxon>Betaproteobacteria</taxon>
        <taxon>Burkholderiales</taxon>
        <taxon>Burkholderiaceae</taxon>
        <taxon>Caballeronia</taxon>
    </lineage>
</organism>
<evidence type="ECO:0000256" key="5">
    <source>
        <dbReference type="ARBA" id="ARBA00022991"/>
    </source>
</evidence>
<dbReference type="AlphaFoldDB" id="A0A242M5D8"/>
<evidence type="ECO:0000256" key="3">
    <source>
        <dbReference type="ARBA" id="ARBA00022543"/>
    </source>
</evidence>
<protein>
    <recommendedName>
        <fullName evidence="2 7">Photoactive yellow protein</fullName>
    </recommendedName>
</protein>
<dbReference type="Gene3D" id="3.30.450.20">
    <property type="entry name" value="PAS domain"/>
    <property type="match status" value="1"/>
</dbReference>
<keyword evidence="5" id="KW-0157">Chromophore</keyword>
<dbReference type="GO" id="GO:0007602">
    <property type="term" value="P:phototransduction"/>
    <property type="evidence" value="ECO:0007669"/>
    <property type="project" value="UniProtKB-UniRule"/>
</dbReference>
<keyword evidence="3" id="KW-0600">Photoreceptor protein</keyword>
<evidence type="ECO:0000256" key="4">
    <source>
        <dbReference type="ARBA" id="ARBA00022606"/>
    </source>
</evidence>
<dbReference type="InterPro" id="IPR035965">
    <property type="entry name" value="PAS-like_dom_sf"/>
</dbReference>
<dbReference type="EMBL" id="NBTY01000201">
    <property type="protein sequence ID" value="OTP66409.1"/>
    <property type="molecule type" value="Genomic_DNA"/>
</dbReference>
<evidence type="ECO:0000256" key="7">
    <source>
        <dbReference type="NCBIfam" id="TIGR02373"/>
    </source>
</evidence>
<evidence type="ECO:0000256" key="6">
    <source>
        <dbReference type="ARBA" id="ARBA00023170"/>
    </source>
</evidence>
<feature type="domain" description="PAS fold" evidence="8">
    <location>
        <begin position="61"/>
        <end position="159"/>
    </location>
</feature>
<dbReference type="NCBIfam" id="TIGR02373">
    <property type="entry name" value="photo_yellow"/>
    <property type="match status" value="1"/>
</dbReference>
<name>A0A242M5D8_CABSO</name>
<sequence>MTFSILAGVHRIDRAGLSAIEILRNFFVPLFYGDVMSELQKVTFGVSDIDNALSKLSPKELDGLAFGAIELDRAGTVLKYNAAEGAITGRTPASVIGKNFFKDVAPCTATPAFKGVFDAGVKSGKLSTMFEYVFDYQMKPTKVKIHMKTAINGESYWIFVKRL</sequence>
<proteinExistence type="inferred from homology"/>
<evidence type="ECO:0000259" key="8">
    <source>
        <dbReference type="Pfam" id="PF00989"/>
    </source>
</evidence>
<keyword evidence="6" id="KW-0675">Receptor</keyword>
<accession>A0A242M5D8</accession>
<dbReference type="Pfam" id="PF00989">
    <property type="entry name" value="PAS"/>
    <property type="match status" value="1"/>
</dbReference>
<evidence type="ECO:0000313" key="9">
    <source>
        <dbReference type="EMBL" id="OTP66409.1"/>
    </source>
</evidence>
<comment type="caution">
    <text evidence="9">The sequence shown here is derived from an EMBL/GenBank/DDBJ whole genome shotgun (WGS) entry which is preliminary data.</text>
</comment>
<evidence type="ECO:0000256" key="1">
    <source>
        <dbReference type="ARBA" id="ARBA00009132"/>
    </source>
</evidence>